<dbReference type="PANTHER" id="PTHR36183:SF2">
    <property type="entry name" value="BETA-GLUCURONIDASE C-TERMINAL DOMAIN-CONTAINING PROTEIN"/>
    <property type="match status" value="1"/>
</dbReference>
<dbReference type="InterPro" id="IPR013780">
    <property type="entry name" value="Glyco_hydro_b"/>
</dbReference>
<feature type="non-terminal residue" evidence="2">
    <location>
        <position position="487"/>
    </location>
</feature>
<proteinExistence type="predicted"/>
<evidence type="ECO:0000313" key="3">
    <source>
        <dbReference type="Proteomes" id="UP000799302"/>
    </source>
</evidence>
<organism evidence="2 3">
    <name type="scientific">Microthyrium microscopicum</name>
    <dbReference type="NCBI Taxonomy" id="703497"/>
    <lineage>
        <taxon>Eukaryota</taxon>
        <taxon>Fungi</taxon>
        <taxon>Dikarya</taxon>
        <taxon>Ascomycota</taxon>
        <taxon>Pezizomycotina</taxon>
        <taxon>Dothideomycetes</taxon>
        <taxon>Dothideomycetes incertae sedis</taxon>
        <taxon>Microthyriales</taxon>
        <taxon>Microthyriaceae</taxon>
        <taxon>Microthyrium</taxon>
    </lineage>
</organism>
<feature type="non-terminal residue" evidence="2">
    <location>
        <position position="1"/>
    </location>
</feature>
<dbReference type="InterPro" id="IPR017853">
    <property type="entry name" value="GH"/>
</dbReference>
<reference evidence="2" key="1">
    <citation type="journal article" date="2020" name="Stud. Mycol.">
        <title>101 Dothideomycetes genomes: a test case for predicting lifestyles and emergence of pathogens.</title>
        <authorList>
            <person name="Haridas S."/>
            <person name="Albert R."/>
            <person name="Binder M."/>
            <person name="Bloem J."/>
            <person name="Labutti K."/>
            <person name="Salamov A."/>
            <person name="Andreopoulos B."/>
            <person name="Baker S."/>
            <person name="Barry K."/>
            <person name="Bills G."/>
            <person name="Bluhm B."/>
            <person name="Cannon C."/>
            <person name="Castanera R."/>
            <person name="Culley D."/>
            <person name="Daum C."/>
            <person name="Ezra D."/>
            <person name="Gonzalez J."/>
            <person name="Henrissat B."/>
            <person name="Kuo A."/>
            <person name="Liang C."/>
            <person name="Lipzen A."/>
            <person name="Lutzoni F."/>
            <person name="Magnuson J."/>
            <person name="Mondo S."/>
            <person name="Nolan M."/>
            <person name="Ohm R."/>
            <person name="Pangilinan J."/>
            <person name="Park H.-J."/>
            <person name="Ramirez L."/>
            <person name="Alfaro M."/>
            <person name="Sun H."/>
            <person name="Tritt A."/>
            <person name="Yoshinaga Y."/>
            <person name="Zwiers L.-H."/>
            <person name="Turgeon B."/>
            <person name="Goodwin S."/>
            <person name="Spatafora J."/>
            <person name="Crous P."/>
            <person name="Grigoriev I."/>
        </authorList>
    </citation>
    <scope>NUCLEOTIDE SEQUENCE</scope>
    <source>
        <strain evidence="2">CBS 115976</strain>
    </source>
</reference>
<dbReference type="AlphaFoldDB" id="A0A6A6UK11"/>
<dbReference type="Gene3D" id="3.20.20.80">
    <property type="entry name" value="Glycosidases"/>
    <property type="match status" value="1"/>
</dbReference>
<dbReference type="PANTHER" id="PTHR36183">
    <property type="entry name" value="BETA-GLUCURONIDASE"/>
    <property type="match status" value="1"/>
</dbReference>
<name>A0A6A6UK11_9PEZI</name>
<gene>
    <name evidence="2" type="ORF">BT63DRAFT_349935</name>
</gene>
<accession>A0A6A6UK11</accession>
<evidence type="ECO:0000313" key="2">
    <source>
        <dbReference type="EMBL" id="KAF2671224.1"/>
    </source>
</evidence>
<dbReference type="Proteomes" id="UP000799302">
    <property type="component" value="Unassembled WGS sequence"/>
</dbReference>
<dbReference type="Gene3D" id="2.60.40.1180">
    <property type="entry name" value="Golgi alpha-mannosidase II"/>
    <property type="match status" value="1"/>
</dbReference>
<feature type="domain" description="Beta-glucuronidase C-terminal" evidence="1">
    <location>
        <begin position="377"/>
        <end position="484"/>
    </location>
</feature>
<dbReference type="Pfam" id="PF16862">
    <property type="entry name" value="Glyco_hydro_79C"/>
    <property type="match status" value="1"/>
</dbReference>
<dbReference type="InterPro" id="IPR031728">
    <property type="entry name" value="GlcAase_C"/>
</dbReference>
<keyword evidence="3" id="KW-1185">Reference proteome</keyword>
<dbReference type="InterPro" id="IPR052974">
    <property type="entry name" value="GH79_Enzymes"/>
</dbReference>
<sequence>SSLPVQPAFVSYSIEWANFPDYAGNKSTPNLFSETLLNNIAAQQGVKPVIRVGGETQDYALLDGYLKTALNNSMSIPTSADGTLEYGGVFFESYATFTNTKYIHGFNLAKSNDGFRRNLEAGSILACNGLKNGRLLYWELGNEPDMYKKTQVATGPNQGHLRPTSYSENTYATEWSNITADLRSQIEITCPEMITDQAFQFTAPSFAGTSNGMDPWTAWTDLQKATPVAKQFSSHFYAATPDSPNLKSFLSNHTFTTTSLAPQIALARKAAASHTPFALTETNFLARQGQTNLSDTFAAALWTLDASLYAAANNISRVHTHMGTDFPASSWQPINTKVARVGARPAYYANVAAAAMVGKGNDTTVVHLATGNERLAAYAAYEAGLLKRVMLLNMAPHASSANTRTNATVFFAGPLQCQGPAALSRLQAKGSDALADVSWNGYAFDGGRYGGQARRVVDVPSNEQVRVGQFGSFGIDVPDSEAVLVSL</sequence>
<dbReference type="SUPFAM" id="SSF51445">
    <property type="entry name" value="(Trans)glycosidases"/>
    <property type="match status" value="1"/>
</dbReference>
<evidence type="ECO:0000259" key="1">
    <source>
        <dbReference type="Pfam" id="PF16862"/>
    </source>
</evidence>
<dbReference type="OrthoDB" id="2831684at2759"/>
<protein>
    <recommendedName>
        <fullName evidence="1">Beta-glucuronidase C-terminal domain-containing protein</fullName>
    </recommendedName>
</protein>
<dbReference type="EMBL" id="MU004233">
    <property type="protein sequence ID" value="KAF2671224.1"/>
    <property type="molecule type" value="Genomic_DNA"/>
</dbReference>